<dbReference type="AlphaFoldDB" id="A0AA86SM23"/>
<reference evidence="1" key="1">
    <citation type="submission" date="2023-10" db="EMBL/GenBank/DDBJ databases">
        <authorList>
            <person name="Domelevo Entfellner J.-B."/>
        </authorList>
    </citation>
    <scope>NUCLEOTIDE SEQUENCE</scope>
</reference>
<dbReference type="Proteomes" id="UP001189624">
    <property type="component" value="Chromosome 6"/>
</dbReference>
<protein>
    <submittedName>
        <fullName evidence="1">Uncharacterized protein</fullName>
    </submittedName>
</protein>
<keyword evidence="2" id="KW-1185">Reference proteome</keyword>
<sequence length="88" mass="10133">MEVSISLQALKTSLVQVHSMNCLVFLSKKSKNSKNPKSKSQLKTKSKLFRHLILLTYQHPLLVTQHYTYELGDHRGWSDLPQDASWPP</sequence>
<evidence type="ECO:0000313" key="1">
    <source>
        <dbReference type="EMBL" id="CAJ1965012.1"/>
    </source>
</evidence>
<organism evidence="1 2">
    <name type="scientific">Sphenostylis stenocarpa</name>
    <dbReference type="NCBI Taxonomy" id="92480"/>
    <lineage>
        <taxon>Eukaryota</taxon>
        <taxon>Viridiplantae</taxon>
        <taxon>Streptophyta</taxon>
        <taxon>Embryophyta</taxon>
        <taxon>Tracheophyta</taxon>
        <taxon>Spermatophyta</taxon>
        <taxon>Magnoliopsida</taxon>
        <taxon>eudicotyledons</taxon>
        <taxon>Gunneridae</taxon>
        <taxon>Pentapetalae</taxon>
        <taxon>rosids</taxon>
        <taxon>fabids</taxon>
        <taxon>Fabales</taxon>
        <taxon>Fabaceae</taxon>
        <taxon>Papilionoideae</taxon>
        <taxon>50 kb inversion clade</taxon>
        <taxon>NPAAA clade</taxon>
        <taxon>indigoferoid/millettioid clade</taxon>
        <taxon>Phaseoleae</taxon>
        <taxon>Sphenostylis</taxon>
    </lineage>
</organism>
<name>A0AA86SM23_9FABA</name>
<dbReference type="EMBL" id="OY731403">
    <property type="protein sequence ID" value="CAJ1965012.1"/>
    <property type="molecule type" value="Genomic_DNA"/>
</dbReference>
<gene>
    <name evidence="1" type="ORF">AYBTSS11_LOCUS20618</name>
</gene>
<feature type="non-terminal residue" evidence="1">
    <location>
        <position position="1"/>
    </location>
</feature>
<evidence type="ECO:0000313" key="2">
    <source>
        <dbReference type="Proteomes" id="UP001189624"/>
    </source>
</evidence>
<proteinExistence type="predicted"/>
<dbReference type="Gramene" id="rna-AYBTSS11_LOCUS20618">
    <property type="protein sequence ID" value="CAJ1965012.1"/>
    <property type="gene ID" value="gene-AYBTSS11_LOCUS20618"/>
</dbReference>
<accession>A0AA86SM23</accession>
<feature type="non-terminal residue" evidence="1">
    <location>
        <position position="88"/>
    </location>
</feature>